<comment type="caution">
    <text evidence="1">The sequence shown here is derived from an EMBL/GenBank/DDBJ whole genome shotgun (WGS) entry which is preliminary data.</text>
</comment>
<protein>
    <submittedName>
        <fullName evidence="1">Uncharacterized protein</fullName>
    </submittedName>
</protein>
<reference evidence="1" key="1">
    <citation type="submission" date="2019-06" db="EMBL/GenBank/DDBJ databases">
        <authorList>
            <person name="Zheng W."/>
        </authorList>
    </citation>
    <scope>NUCLEOTIDE SEQUENCE</scope>
    <source>
        <strain evidence="1">QDHG01</strain>
    </source>
</reference>
<sequence length="80" mass="8494">MWQEPPKQDAGTKLNLLFATSQVTIDGDVPVSVSTILMTSIESPSSSKIDGRYSRPVNSLVTVVSIGDIGSTIQGGWLKS</sequence>
<evidence type="ECO:0000313" key="2">
    <source>
        <dbReference type="Proteomes" id="UP000785679"/>
    </source>
</evidence>
<dbReference type="EMBL" id="RRYP01000202">
    <property type="protein sequence ID" value="TNV87828.1"/>
    <property type="molecule type" value="Genomic_DNA"/>
</dbReference>
<gene>
    <name evidence="1" type="ORF">FGO68_gene14775</name>
</gene>
<organism evidence="1 2">
    <name type="scientific">Halteria grandinella</name>
    <dbReference type="NCBI Taxonomy" id="5974"/>
    <lineage>
        <taxon>Eukaryota</taxon>
        <taxon>Sar</taxon>
        <taxon>Alveolata</taxon>
        <taxon>Ciliophora</taxon>
        <taxon>Intramacronucleata</taxon>
        <taxon>Spirotrichea</taxon>
        <taxon>Stichotrichia</taxon>
        <taxon>Sporadotrichida</taxon>
        <taxon>Halteriidae</taxon>
        <taxon>Halteria</taxon>
    </lineage>
</organism>
<evidence type="ECO:0000313" key="1">
    <source>
        <dbReference type="EMBL" id="TNV87828.1"/>
    </source>
</evidence>
<dbReference type="AlphaFoldDB" id="A0A8J8TAZ0"/>
<keyword evidence="2" id="KW-1185">Reference proteome</keyword>
<name>A0A8J8TAZ0_HALGN</name>
<proteinExistence type="predicted"/>
<dbReference type="Proteomes" id="UP000785679">
    <property type="component" value="Unassembled WGS sequence"/>
</dbReference>
<accession>A0A8J8TAZ0</accession>